<protein>
    <submittedName>
        <fullName evidence="1">Uncharacterized protein</fullName>
    </submittedName>
</protein>
<reference evidence="1 2" key="1">
    <citation type="submission" date="2020-05" db="EMBL/GenBank/DDBJ databases">
        <title>Genome Sequencing of Type Strains.</title>
        <authorList>
            <person name="Lemaire J.F."/>
            <person name="Inderbitzin P."/>
            <person name="Gregorio O.A."/>
            <person name="Collins S.B."/>
            <person name="Wespe N."/>
            <person name="Knight-Connoni V."/>
        </authorList>
    </citation>
    <scope>NUCLEOTIDE SEQUENCE [LARGE SCALE GENOMIC DNA]</scope>
    <source>
        <strain evidence="1 2">LMG 21957</strain>
    </source>
</reference>
<keyword evidence="2" id="KW-1185">Reference proteome</keyword>
<accession>A0A7Y6C389</accession>
<dbReference type="Gene3D" id="3.50.50.60">
    <property type="entry name" value="FAD/NAD(P)-binding domain"/>
    <property type="match status" value="1"/>
</dbReference>
<dbReference type="EMBL" id="JABMCB010000206">
    <property type="protein sequence ID" value="NUU79812.1"/>
    <property type="molecule type" value="Genomic_DNA"/>
</dbReference>
<dbReference type="Proteomes" id="UP000526125">
    <property type="component" value="Unassembled WGS sequence"/>
</dbReference>
<dbReference type="InterPro" id="IPR036188">
    <property type="entry name" value="FAD/NAD-bd_sf"/>
</dbReference>
<dbReference type="AlphaFoldDB" id="A0A7Y6C389"/>
<comment type="caution">
    <text evidence="1">The sequence shown here is derived from an EMBL/GenBank/DDBJ whole genome shotgun (WGS) entry which is preliminary data.</text>
</comment>
<name>A0A7Y6C389_9BACL</name>
<proteinExistence type="predicted"/>
<dbReference type="RefSeq" id="WP_175399376.1">
    <property type="nucleotide sequence ID" value="NZ_JABMCB010000206.1"/>
</dbReference>
<sequence length="73" mass="8043">MKYPSVLFQSGVMSSVTGGDGDFRLQLERSEATARSRKLLFATGMKDVLPDIEGFPKCMAPQLLSVRSMMDGR</sequence>
<gene>
    <name evidence="1" type="ORF">HP552_31980</name>
</gene>
<evidence type="ECO:0000313" key="2">
    <source>
        <dbReference type="Proteomes" id="UP000526125"/>
    </source>
</evidence>
<organism evidence="1 2">
    <name type="scientific">Paenibacillus xylanilyticus</name>
    <dbReference type="NCBI Taxonomy" id="248903"/>
    <lineage>
        <taxon>Bacteria</taxon>
        <taxon>Bacillati</taxon>
        <taxon>Bacillota</taxon>
        <taxon>Bacilli</taxon>
        <taxon>Bacillales</taxon>
        <taxon>Paenibacillaceae</taxon>
        <taxon>Paenibacillus</taxon>
    </lineage>
</organism>
<evidence type="ECO:0000313" key="1">
    <source>
        <dbReference type="EMBL" id="NUU79812.1"/>
    </source>
</evidence>